<dbReference type="EMBL" id="RQJP01000005">
    <property type="protein sequence ID" value="RRB11360.1"/>
    <property type="molecule type" value="Genomic_DNA"/>
</dbReference>
<keyword evidence="6 8" id="KW-0472">Membrane</keyword>
<evidence type="ECO:0000256" key="8">
    <source>
        <dbReference type="SAM" id="Phobius"/>
    </source>
</evidence>
<evidence type="ECO:0000256" key="5">
    <source>
        <dbReference type="ARBA" id="ARBA00022989"/>
    </source>
</evidence>
<dbReference type="GO" id="GO:0005886">
    <property type="term" value="C:plasma membrane"/>
    <property type="evidence" value="ECO:0007669"/>
    <property type="project" value="UniProtKB-SubCell"/>
</dbReference>
<feature type="transmembrane region" description="Helical" evidence="8">
    <location>
        <begin position="279"/>
        <end position="297"/>
    </location>
</feature>
<dbReference type="RefSeq" id="WP_124909029.1">
    <property type="nucleotide sequence ID" value="NZ_RQJP01000005.1"/>
</dbReference>
<accession>A0A3P1CDR6</accession>
<proteinExistence type="inferred from homology"/>
<evidence type="ECO:0000313" key="10">
    <source>
        <dbReference type="Proteomes" id="UP000274271"/>
    </source>
</evidence>
<evidence type="ECO:0000256" key="7">
    <source>
        <dbReference type="ARBA" id="ARBA00024033"/>
    </source>
</evidence>
<dbReference type="OrthoDB" id="581198at2"/>
<gene>
    <name evidence="9" type="ORF">EHT87_23000</name>
</gene>
<name>A0A3P1CDR6_9BACT</name>
<evidence type="ECO:0000256" key="6">
    <source>
        <dbReference type="ARBA" id="ARBA00023136"/>
    </source>
</evidence>
<reference evidence="9 10" key="1">
    <citation type="submission" date="2018-11" db="EMBL/GenBank/DDBJ databases">
        <authorList>
            <person name="Zhou Z."/>
            <person name="Wang G."/>
        </authorList>
    </citation>
    <scope>NUCLEOTIDE SEQUENCE [LARGE SCALE GENOMIC DNA]</scope>
    <source>
        <strain evidence="9 10">KCTC42998</strain>
    </source>
</reference>
<keyword evidence="5 8" id="KW-1133">Transmembrane helix</keyword>
<comment type="subcellular location">
    <subcellularLocation>
        <location evidence="1">Cell membrane</location>
        <topology evidence="1">Multi-pass membrane protein</topology>
    </subcellularLocation>
</comment>
<organism evidence="9 10">
    <name type="scientific">Larkinella knui</name>
    <dbReference type="NCBI Taxonomy" id="2025310"/>
    <lineage>
        <taxon>Bacteria</taxon>
        <taxon>Pseudomonadati</taxon>
        <taxon>Bacteroidota</taxon>
        <taxon>Cytophagia</taxon>
        <taxon>Cytophagales</taxon>
        <taxon>Spirosomataceae</taxon>
        <taxon>Larkinella</taxon>
    </lineage>
</organism>
<evidence type="ECO:0000256" key="1">
    <source>
        <dbReference type="ARBA" id="ARBA00004651"/>
    </source>
</evidence>
<feature type="transmembrane region" description="Helical" evidence="8">
    <location>
        <begin position="378"/>
        <end position="399"/>
    </location>
</feature>
<protein>
    <submittedName>
        <fullName evidence="9">DUF2029 domain-containing protein</fullName>
    </submittedName>
</protein>
<feature type="transmembrane region" description="Helical" evidence="8">
    <location>
        <begin position="166"/>
        <end position="191"/>
    </location>
</feature>
<dbReference type="AlphaFoldDB" id="A0A3P1CDR6"/>
<feature type="transmembrane region" description="Helical" evidence="8">
    <location>
        <begin position="197"/>
        <end position="219"/>
    </location>
</feature>
<sequence>MTIKESSFKWAVAAMAFSLLVYSFLMWQRKSASAQGDMKVYHSIATQLSEGKIPYRDFTVEYPPLALVPLVMPHLVSLETDLDYRTYAFLYTLDSLLLMLAFAVVLLQVARRWPNALSRWQLLSVYLLFIILSRDFLLWRYDLFPALLTLLAFSAVLLGQPLRAGIWLGLAITAKLYPVILVPVMLVYYVVGRQYRASLALLAGTGLSILLVVVPMMILSDNRVFSFLTYHQLRGLQIESSAAGLLMMVHLPDLTQVSTEFNYGAFHLLAAGVDPVLKVLPWLFLAIFGGLLALFAFRLQRDYRRSGAVSAESLLVCLLATLLIFIITNKVFSPQYLIWLLPFVLFLRVQQIAVVGVIFLLTNLVYPVFYPRLVDPTVFGVLLLNGRNLLVIGLLVQLLKKAGWIRRGPF</sequence>
<comment type="caution">
    <text evidence="9">The sequence shown here is derived from an EMBL/GenBank/DDBJ whole genome shotgun (WGS) entry which is preliminary data.</text>
</comment>
<dbReference type="InterPro" id="IPR018584">
    <property type="entry name" value="GT87"/>
</dbReference>
<evidence type="ECO:0000256" key="2">
    <source>
        <dbReference type="ARBA" id="ARBA00022475"/>
    </source>
</evidence>
<keyword evidence="4 8" id="KW-0812">Transmembrane</keyword>
<keyword evidence="2" id="KW-1003">Cell membrane</keyword>
<feature type="transmembrane region" description="Helical" evidence="8">
    <location>
        <begin position="339"/>
        <end position="366"/>
    </location>
</feature>
<feature type="transmembrane region" description="Helical" evidence="8">
    <location>
        <begin position="7"/>
        <end position="27"/>
    </location>
</feature>
<keyword evidence="10" id="KW-1185">Reference proteome</keyword>
<feature type="transmembrane region" description="Helical" evidence="8">
    <location>
        <begin position="143"/>
        <end position="159"/>
    </location>
</feature>
<feature type="transmembrane region" description="Helical" evidence="8">
    <location>
        <begin position="309"/>
        <end position="327"/>
    </location>
</feature>
<feature type="transmembrane region" description="Helical" evidence="8">
    <location>
        <begin position="88"/>
        <end position="107"/>
    </location>
</feature>
<evidence type="ECO:0000256" key="4">
    <source>
        <dbReference type="ARBA" id="ARBA00022692"/>
    </source>
</evidence>
<dbReference type="Proteomes" id="UP000274271">
    <property type="component" value="Unassembled WGS sequence"/>
</dbReference>
<dbReference type="Pfam" id="PF09594">
    <property type="entry name" value="GT87"/>
    <property type="match status" value="1"/>
</dbReference>
<dbReference type="GO" id="GO:0016758">
    <property type="term" value="F:hexosyltransferase activity"/>
    <property type="evidence" value="ECO:0007669"/>
    <property type="project" value="InterPro"/>
</dbReference>
<comment type="similarity">
    <text evidence="7">Belongs to the glycosyltransferase 87 family.</text>
</comment>
<evidence type="ECO:0000256" key="3">
    <source>
        <dbReference type="ARBA" id="ARBA00022679"/>
    </source>
</evidence>
<evidence type="ECO:0000313" key="9">
    <source>
        <dbReference type="EMBL" id="RRB11360.1"/>
    </source>
</evidence>
<keyword evidence="3" id="KW-0808">Transferase</keyword>